<dbReference type="GO" id="GO:0032784">
    <property type="term" value="P:regulation of DNA-templated transcription elongation"/>
    <property type="evidence" value="ECO:0007669"/>
    <property type="project" value="InterPro"/>
</dbReference>
<keyword evidence="2" id="KW-1185">Reference proteome</keyword>
<dbReference type="InterPro" id="IPR044204">
    <property type="entry name" value="IWS1/2"/>
</dbReference>
<organism evidence="1 2">
    <name type="scientific">Tetracentron sinense</name>
    <name type="common">Spur-leaf</name>
    <dbReference type="NCBI Taxonomy" id="13715"/>
    <lineage>
        <taxon>Eukaryota</taxon>
        <taxon>Viridiplantae</taxon>
        <taxon>Streptophyta</taxon>
        <taxon>Embryophyta</taxon>
        <taxon>Tracheophyta</taxon>
        <taxon>Spermatophyta</taxon>
        <taxon>Magnoliopsida</taxon>
        <taxon>Trochodendrales</taxon>
        <taxon>Trochodendraceae</taxon>
        <taxon>Tetracentron</taxon>
    </lineage>
</organism>
<protein>
    <submittedName>
        <fullName evidence="1">Uncharacterized protein</fullName>
    </submittedName>
</protein>
<dbReference type="EMBL" id="JABCRI010000022">
    <property type="protein sequence ID" value="KAF8379840.1"/>
    <property type="molecule type" value="Genomic_DNA"/>
</dbReference>
<dbReference type="PANTHER" id="PTHR47350">
    <property type="entry name" value="PROTEIN IWS1 HOMOLOG 1"/>
    <property type="match status" value="1"/>
</dbReference>
<accession>A0A835D1G3</accession>
<dbReference type="AlphaFoldDB" id="A0A835D1G3"/>
<dbReference type="GO" id="GO:0009742">
    <property type="term" value="P:brassinosteroid mediated signaling pathway"/>
    <property type="evidence" value="ECO:0007669"/>
    <property type="project" value="InterPro"/>
</dbReference>
<dbReference type="Proteomes" id="UP000655225">
    <property type="component" value="Unassembled WGS sequence"/>
</dbReference>
<sequence length="123" mass="14603">MQSRPIFNKSTRFEDMRNFDDERVTFRRPSSKKPMTKAGGLESRDDDLDLADFSQILIYKARSTEGVQKPFKRYEFQERLNEIDFDYKEYARQSFQQYWLRKPKLLASSGVPRDDGVNNDCLS</sequence>
<evidence type="ECO:0000313" key="1">
    <source>
        <dbReference type="EMBL" id="KAF8379840.1"/>
    </source>
</evidence>
<name>A0A835D1G3_TETSI</name>
<evidence type="ECO:0000313" key="2">
    <source>
        <dbReference type="Proteomes" id="UP000655225"/>
    </source>
</evidence>
<proteinExistence type="predicted"/>
<dbReference type="Gene3D" id="3.90.1200.10">
    <property type="match status" value="1"/>
</dbReference>
<dbReference type="OrthoDB" id="21124at2759"/>
<dbReference type="PANTHER" id="PTHR47350:SF4">
    <property type="entry name" value="PROTEIN IWS1 HOMOLOG 1"/>
    <property type="match status" value="1"/>
</dbReference>
<reference evidence="1 2" key="1">
    <citation type="submission" date="2020-04" db="EMBL/GenBank/DDBJ databases">
        <title>Plant Genome Project.</title>
        <authorList>
            <person name="Zhang R.-G."/>
        </authorList>
    </citation>
    <scope>NUCLEOTIDE SEQUENCE [LARGE SCALE GENOMIC DNA]</scope>
    <source>
        <strain evidence="1">YNK0</strain>
        <tissue evidence="1">Leaf</tissue>
    </source>
</reference>
<comment type="caution">
    <text evidence="1">The sequence shown here is derived from an EMBL/GenBank/DDBJ whole genome shotgun (WGS) entry which is preliminary data.</text>
</comment>
<gene>
    <name evidence="1" type="ORF">HHK36_029289</name>
</gene>